<sequence>MGERFVVAEMNTHHFMFRGAGATVEAARRALLKAWAAHRSALLALYPEREGSLPEAERMEEHFRIHYLEFEADAGYRWPDRLV</sequence>
<evidence type="ECO:0000313" key="1">
    <source>
        <dbReference type="EMBL" id="CAI8776367.1"/>
    </source>
</evidence>
<gene>
    <name evidence="1" type="ORF">MCNOR_1118</name>
</gene>
<dbReference type="AlphaFoldDB" id="A0AA35UJR8"/>
<name>A0AA35UJR8_METCP</name>
<organism evidence="1 2">
    <name type="scientific">Methylococcus capsulatus</name>
    <dbReference type="NCBI Taxonomy" id="414"/>
    <lineage>
        <taxon>Bacteria</taxon>
        <taxon>Pseudomonadati</taxon>
        <taxon>Pseudomonadota</taxon>
        <taxon>Gammaproteobacteria</taxon>
        <taxon>Methylococcales</taxon>
        <taxon>Methylococcaceae</taxon>
        <taxon>Methylococcus</taxon>
    </lineage>
</organism>
<proteinExistence type="predicted"/>
<dbReference type="Proteomes" id="UP001158598">
    <property type="component" value="Chromosome"/>
</dbReference>
<dbReference type="RefSeq" id="WP_282213605.1">
    <property type="nucleotide sequence ID" value="NZ_OX458332.1"/>
</dbReference>
<protein>
    <submittedName>
        <fullName evidence="1">Uncharacterized protein</fullName>
    </submittedName>
</protein>
<dbReference type="EMBL" id="OX458332">
    <property type="protein sequence ID" value="CAI8776367.1"/>
    <property type="molecule type" value="Genomic_DNA"/>
</dbReference>
<evidence type="ECO:0000313" key="2">
    <source>
        <dbReference type="Proteomes" id="UP001158598"/>
    </source>
</evidence>
<accession>A0AA35UJR8</accession>
<reference evidence="1" key="1">
    <citation type="submission" date="2023-03" db="EMBL/GenBank/DDBJ databases">
        <authorList>
            <person name="Pearce D."/>
        </authorList>
    </citation>
    <scope>NUCLEOTIDE SEQUENCE</scope>
    <source>
        <strain evidence="1">Mc</strain>
    </source>
</reference>